<keyword evidence="3" id="KW-1185">Reference proteome</keyword>
<gene>
    <name evidence="2" type="ORF">ACFSQ0_05875</name>
</gene>
<organism evidence="2 3">
    <name type="scientific">Mesonia sediminis</name>
    <dbReference type="NCBI Taxonomy" id="1703946"/>
    <lineage>
        <taxon>Bacteria</taxon>
        <taxon>Pseudomonadati</taxon>
        <taxon>Bacteroidota</taxon>
        <taxon>Flavobacteriia</taxon>
        <taxon>Flavobacteriales</taxon>
        <taxon>Flavobacteriaceae</taxon>
        <taxon>Mesonia</taxon>
    </lineage>
</organism>
<name>A0ABW5SCV2_9FLAO</name>
<reference evidence="3" key="1">
    <citation type="journal article" date="2019" name="Int. J. Syst. Evol. Microbiol.">
        <title>The Global Catalogue of Microorganisms (GCM) 10K type strain sequencing project: providing services to taxonomists for standard genome sequencing and annotation.</title>
        <authorList>
            <consortium name="The Broad Institute Genomics Platform"/>
            <consortium name="The Broad Institute Genome Sequencing Center for Infectious Disease"/>
            <person name="Wu L."/>
            <person name="Ma J."/>
        </authorList>
    </citation>
    <scope>NUCLEOTIDE SEQUENCE [LARGE SCALE GENOMIC DNA]</scope>
    <source>
        <strain evidence="3">KCTC 42255</strain>
    </source>
</reference>
<comment type="caution">
    <text evidence="2">The sequence shown here is derived from an EMBL/GenBank/DDBJ whole genome shotgun (WGS) entry which is preliminary data.</text>
</comment>
<dbReference type="InterPro" id="IPR008969">
    <property type="entry name" value="CarboxyPept-like_regulatory"/>
</dbReference>
<feature type="signal peptide" evidence="1">
    <location>
        <begin position="1"/>
        <end position="20"/>
    </location>
</feature>
<evidence type="ECO:0000313" key="3">
    <source>
        <dbReference type="Proteomes" id="UP001597357"/>
    </source>
</evidence>
<dbReference type="Pfam" id="PF13715">
    <property type="entry name" value="CarbopepD_reg_2"/>
    <property type="match status" value="1"/>
</dbReference>
<dbReference type="Proteomes" id="UP001597357">
    <property type="component" value="Unassembled WGS sequence"/>
</dbReference>
<dbReference type="Pfam" id="PF18939">
    <property type="entry name" value="DUF5686"/>
    <property type="match status" value="1"/>
</dbReference>
<evidence type="ECO:0000256" key="1">
    <source>
        <dbReference type="SAM" id="SignalP"/>
    </source>
</evidence>
<dbReference type="SUPFAM" id="SSF49464">
    <property type="entry name" value="Carboxypeptidase regulatory domain-like"/>
    <property type="match status" value="1"/>
</dbReference>
<evidence type="ECO:0000313" key="2">
    <source>
        <dbReference type="EMBL" id="MFD2697512.1"/>
    </source>
</evidence>
<dbReference type="RefSeq" id="WP_379045516.1">
    <property type="nucleotide sequence ID" value="NZ_JBHULZ010000026.1"/>
</dbReference>
<sequence>MRQKLFGLIFLLACSLQTQAQITGRVINTQQEELAQVNIFIENSYQGSVSNESGYFELPVVNTDSLTLVFRYLGYKTLKRKIIIDAPQHDCGTIVLEEEPTSLDQIVLNNQQNKGLILIKKAIANREKNLNLTKAYTANFYSKGIWKIQNAPEKILGNDLSDLRSKLDSTGSGIAYLSETVSQIKFQAPDNFHEKIIASKLSGDDNGFSFNSAQEAEFNFYKNNIDLRQNLISPIADYALNHYDYQLADLFYDEQNHLIYKIQVQPKNPKGRVFSGFVYIVDDTWQLYGIDLQTTGEAIQFEAIETIHFKQNFSFNALDQRWVKQTQTIDFSWSILGVSGDGRFSAVYTNYDFNPQFTSASFGREILAFATKANDKDSMFWQGQRPIPLTDEEQQDYLKKQQLANLQNRKRYQDSVDAINNRFKVSNLISGYTYKQSYQNQRWQIEAPLKNLHFNMVQGYNLSLPLRFVKTEPQKNTFYSFAATPQYGFSDKTWRGSFTYTQKFNNFSKPFLSISLGSEAKEINNKSSTPLHLYDLALIGFQKNYLKLYANQFARISYSNELANGLRFYSALSFNKRDVLKNRAHHGFFKSSSQFYTPNNPLDSNNRPASALFTPHQMLQYEVGLRIDFDQSYYLYPDGKYAVSSSKYPRFFLYYNQGWATDLDTYNFSKISLRTNQNLNWNQRGTFSYFARGGFFIGKDKTSFIDYQHFDSTPTQIRLKPGLDRFYLLDLYSHSTTNTFAEVHLQHNFKGWILGKIPGIRALNLNLVATGKALYTQEHTPFIEVGLGLDNLGWGKYRILRLDFVKNLQSGNQNDFGVFVGLSL</sequence>
<protein>
    <submittedName>
        <fullName evidence="2">DUF5686 and carboxypeptidase regulatory-like domain-containing protein</fullName>
    </submittedName>
</protein>
<accession>A0ABW5SCV2</accession>
<feature type="chain" id="PRO_5045104735" evidence="1">
    <location>
        <begin position="21"/>
        <end position="824"/>
    </location>
</feature>
<keyword evidence="1" id="KW-0732">Signal</keyword>
<dbReference type="EMBL" id="JBHULZ010000026">
    <property type="protein sequence ID" value="MFD2697512.1"/>
    <property type="molecule type" value="Genomic_DNA"/>
</dbReference>
<proteinExistence type="predicted"/>
<dbReference type="InterPro" id="IPR043741">
    <property type="entry name" value="DUF5686"/>
</dbReference>